<dbReference type="Proteomes" id="UP000184518">
    <property type="component" value="Unassembled WGS sequence"/>
</dbReference>
<dbReference type="PANTHER" id="PTHR34220">
    <property type="entry name" value="SENSOR HISTIDINE KINASE YPDA"/>
    <property type="match status" value="1"/>
</dbReference>
<evidence type="ECO:0000313" key="4">
    <source>
        <dbReference type="Proteomes" id="UP000184518"/>
    </source>
</evidence>
<reference evidence="4" key="1">
    <citation type="submission" date="2016-11" db="EMBL/GenBank/DDBJ databases">
        <authorList>
            <person name="Varghese N."/>
            <person name="Submissions S."/>
        </authorList>
    </citation>
    <scope>NUCLEOTIDE SEQUENCE [LARGE SCALE GENOMIC DNA]</scope>
    <source>
        <strain evidence="4">DSM 27619</strain>
    </source>
</reference>
<dbReference type="AlphaFoldDB" id="A0A1M5ER80"/>
<proteinExistence type="predicted"/>
<feature type="transmembrane region" description="Helical" evidence="1">
    <location>
        <begin position="12"/>
        <end position="31"/>
    </location>
</feature>
<keyword evidence="1" id="KW-0472">Membrane</keyword>
<sequence length="341" mass="39855">MVNLKNKNVEISLHFLIWLVLFFLPAAFSVGSDADWKDLFRHFWLQLIFLAVVFYANYLYLVKYVYDDKKIWFFVANLTLILSLIFFKNQISEWLEPRRHNPGGRRPPTGLFYFIDTLIYMIPVAFSIAINAGKKIQKAEEMKIEADNIKLQSELQHLKYQLQPHFFFNSLNNIYSLIDFAPEKAKQSIHSLSKLMRHLLYKTDVEKINLSEEIEFLNKYIELMSLRLTDNTKVFINFPKAIPEMKIAPLLFISIVENAFKHGISATQHSDIHFKMEIADHEINFTASNSNFPKTDTDKSGSGIGVENLKKRLNLLYPEKHEFHSHLNNGMYIAEIKIITD</sequence>
<gene>
    <name evidence="3" type="ORF">SAMN05443633_10729</name>
</gene>
<keyword evidence="3" id="KW-0418">Kinase</keyword>
<dbReference type="GO" id="GO:0000155">
    <property type="term" value="F:phosphorelay sensor kinase activity"/>
    <property type="evidence" value="ECO:0007669"/>
    <property type="project" value="InterPro"/>
</dbReference>
<protein>
    <submittedName>
        <fullName evidence="3">Histidine kinase</fullName>
    </submittedName>
</protein>
<dbReference type="Pfam" id="PF06580">
    <property type="entry name" value="His_kinase"/>
    <property type="match status" value="1"/>
</dbReference>
<dbReference type="InterPro" id="IPR050640">
    <property type="entry name" value="Bact_2-comp_sensor_kinase"/>
</dbReference>
<keyword evidence="4" id="KW-1185">Reference proteome</keyword>
<feature type="transmembrane region" description="Helical" evidence="1">
    <location>
        <begin position="43"/>
        <end position="62"/>
    </location>
</feature>
<dbReference type="PANTHER" id="PTHR34220:SF7">
    <property type="entry name" value="SENSOR HISTIDINE KINASE YPDA"/>
    <property type="match status" value="1"/>
</dbReference>
<feature type="transmembrane region" description="Helical" evidence="1">
    <location>
        <begin position="71"/>
        <end position="91"/>
    </location>
</feature>
<keyword evidence="1" id="KW-1133">Transmembrane helix</keyword>
<evidence type="ECO:0000259" key="2">
    <source>
        <dbReference type="Pfam" id="PF06580"/>
    </source>
</evidence>
<organism evidence="3 4">
    <name type="scientific">Chryseobacterium arachidis</name>
    <dbReference type="NCBI Taxonomy" id="1416778"/>
    <lineage>
        <taxon>Bacteria</taxon>
        <taxon>Pseudomonadati</taxon>
        <taxon>Bacteroidota</taxon>
        <taxon>Flavobacteriia</taxon>
        <taxon>Flavobacteriales</taxon>
        <taxon>Weeksellaceae</taxon>
        <taxon>Chryseobacterium group</taxon>
        <taxon>Chryseobacterium</taxon>
    </lineage>
</organism>
<name>A0A1M5ER80_9FLAO</name>
<dbReference type="OrthoDB" id="9809908at2"/>
<evidence type="ECO:0000256" key="1">
    <source>
        <dbReference type="SAM" id="Phobius"/>
    </source>
</evidence>
<dbReference type="STRING" id="1416778.SAMN05443633_10729"/>
<keyword evidence="1" id="KW-0812">Transmembrane</keyword>
<dbReference type="RefSeq" id="WP_072958708.1">
    <property type="nucleotide sequence ID" value="NZ_FQUT01000007.1"/>
</dbReference>
<dbReference type="GO" id="GO:0016020">
    <property type="term" value="C:membrane"/>
    <property type="evidence" value="ECO:0007669"/>
    <property type="project" value="InterPro"/>
</dbReference>
<feature type="domain" description="Signal transduction histidine kinase internal region" evidence="2">
    <location>
        <begin position="153"/>
        <end position="231"/>
    </location>
</feature>
<dbReference type="EMBL" id="FQUT01000007">
    <property type="protein sequence ID" value="SHF81656.1"/>
    <property type="molecule type" value="Genomic_DNA"/>
</dbReference>
<evidence type="ECO:0000313" key="3">
    <source>
        <dbReference type="EMBL" id="SHF81656.1"/>
    </source>
</evidence>
<dbReference type="InterPro" id="IPR010559">
    <property type="entry name" value="Sig_transdc_His_kin_internal"/>
</dbReference>
<accession>A0A1M5ER80</accession>
<keyword evidence="3" id="KW-0808">Transferase</keyword>
<feature type="transmembrane region" description="Helical" evidence="1">
    <location>
        <begin position="111"/>
        <end position="133"/>
    </location>
</feature>